<feature type="domain" description="Hydantoinase B/oxoprolinase" evidence="1">
    <location>
        <begin position="19"/>
        <end position="298"/>
    </location>
</feature>
<dbReference type="InterPro" id="IPR045079">
    <property type="entry name" value="Oxoprolinase-like"/>
</dbReference>
<dbReference type="PANTHER" id="PTHR11365:SF23">
    <property type="entry name" value="HYPOTHETICAL 5-OXOPROLINASE (EUROFUNG)-RELATED"/>
    <property type="match status" value="1"/>
</dbReference>
<dbReference type="GO" id="GO:0006749">
    <property type="term" value="P:glutathione metabolic process"/>
    <property type="evidence" value="ECO:0007669"/>
    <property type="project" value="TreeGrafter"/>
</dbReference>
<evidence type="ECO:0000259" key="1">
    <source>
        <dbReference type="Pfam" id="PF02538"/>
    </source>
</evidence>
<dbReference type="PANTHER" id="PTHR11365">
    <property type="entry name" value="5-OXOPROLINASE RELATED"/>
    <property type="match status" value="1"/>
</dbReference>
<sequence length="299" mass="33105">MKKTIKKSSGTRSKKQSMDHIKMQIMWTRLMGVVEGQAKSLIRTAFSATVSEAGDLSAAIFDRRGNMIAQAVTGTPGHVNSLAEAVKHFVKKFPVSVMAKGDHFITNDPWLSSGHLHDITVVTPTFRHGKLIALFACCCHQVDIGGLGQGPDATSVFEEGLFIPVMYLARKGVLNSDLMELIKENVRQPYEVEGDIHSYITSNDSGGRYLNQMLDEFPGIEFLQLADFILKVSRNSMIKKIRSLPNGTYYNSMTVDGYDRPVELCAKLVIKEDNIFVDLNGSSEASKFGINLVYNYTLA</sequence>
<dbReference type="InterPro" id="IPR003692">
    <property type="entry name" value="Hydantoinase_B"/>
</dbReference>
<protein>
    <recommendedName>
        <fullName evidence="1">Hydantoinase B/oxoprolinase domain-containing protein</fullName>
    </recommendedName>
</protein>
<dbReference type="Pfam" id="PF02538">
    <property type="entry name" value="Hydantoinase_B"/>
    <property type="match status" value="1"/>
</dbReference>
<evidence type="ECO:0000313" key="2">
    <source>
        <dbReference type="EMBL" id="SVC93936.1"/>
    </source>
</evidence>
<dbReference type="EMBL" id="UINC01119830">
    <property type="protein sequence ID" value="SVC93936.1"/>
    <property type="molecule type" value="Genomic_DNA"/>
</dbReference>
<dbReference type="AlphaFoldDB" id="A0A382R8D6"/>
<gene>
    <name evidence="2" type="ORF">METZ01_LOCUS346790</name>
</gene>
<name>A0A382R8D6_9ZZZZ</name>
<dbReference type="GO" id="GO:0005829">
    <property type="term" value="C:cytosol"/>
    <property type="evidence" value="ECO:0007669"/>
    <property type="project" value="TreeGrafter"/>
</dbReference>
<dbReference type="GO" id="GO:0017168">
    <property type="term" value="F:5-oxoprolinase (ATP-hydrolyzing) activity"/>
    <property type="evidence" value="ECO:0007669"/>
    <property type="project" value="TreeGrafter"/>
</dbReference>
<organism evidence="2">
    <name type="scientific">marine metagenome</name>
    <dbReference type="NCBI Taxonomy" id="408172"/>
    <lineage>
        <taxon>unclassified sequences</taxon>
        <taxon>metagenomes</taxon>
        <taxon>ecological metagenomes</taxon>
    </lineage>
</organism>
<reference evidence="2" key="1">
    <citation type="submission" date="2018-05" db="EMBL/GenBank/DDBJ databases">
        <authorList>
            <person name="Lanie J.A."/>
            <person name="Ng W.-L."/>
            <person name="Kazmierczak K.M."/>
            <person name="Andrzejewski T.M."/>
            <person name="Davidsen T.M."/>
            <person name="Wayne K.J."/>
            <person name="Tettelin H."/>
            <person name="Glass J.I."/>
            <person name="Rusch D."/>
            <person name="Podicherti R."/>
            <person name="Tsui H.-C.T."/>
            <person name="Winkler M.E."/>
        </authorList>
    </citation>
    <scope>NUCLEOTIDE SEQUENCE</scope>
</reference>
<feature type="non-terminal residue" evidence="2">
    <location>
        <position position="299"/>
    </location>
</feature>
<accession>A0A382R8D6</accession>
<proteinExistence type="predicted"/>